<name>A0A133NYW9_GARVA</name>
<accession>A0A133NYW9</accession>
<dbReference type="OrthoDB" id="3692150at2"/>
<dbReference type="Pfam" id="PF00583">
    <property type="entry name" value="Acetyltransf_1"/>
    <property type="match status" value="1"/>
</dbReference>
<organism evidence="2 3">
    <name type="scientific">Gardnerella vaginalis</name>
    <dbReference type="NCBI Taxonomy" id="2702"/>
    <lineage>
        <taxon>Bacteria</taxon>
        <taxon>Bacillati</taxon>
        <taxon>Actinomycetota</taxon>
        <taxon>Actinomycetes</taxon>
        <taxon>Bifidobacteriales</taxon>
        <taxon>Bifidobacteriaceae</taxon>
        <taxon>Gardnerella</taxon>
    </lineage>
</organism>
<dbReference type="EMBL" id="LRQB01000031">
    <property type="protein sequence ID" value="KXA21491.1"/>
    <property type="molecule type" value="Genomic_DNA"/>
</dbReference>
<reference evidence="2 3" key="1">
    <citation type="submission" date="2016-01" db="EMBL/GenBank/DDBJ databases">
        <authorList>
            <person name="Oliw E.H."/>
        </authorList>
    </citation>
    <scope>NUCLEOTIDE SEQUENCE [LARGE SCALE GENOMIC DNA]</scope>
    <source>
        <strain evidence="2 3">PSS_7772B</strain>
    </source>
</reference>
<dbReference type="PATRIC" id="fig|2702.100.peg.563"/>
<dbReference type="CDD" id="cd04301">
    <property type="entry name" value="NAT_SF"/>
    <property type="match status" value="1"/>
</dbReference>
<protein>
    <submittedName>
        <fullName evidence="2">Acetyltransferase, GNAT family</fullName>
    </submittedName>
</protein>
<evidence type="ECO:0000313" key="3">
    <source>
        <dbReference type="Proteomes" id="UP000070687"/>
    </source>
</evidence>
<dbReference type="Proteomes" id="UP000070687">
    <property type="component" value="Unassembled WGS sequence"/>
</dbReference>
<dbReference type="PROSITE" id="PS51186">
    <property type="entry name" value="GNAT"/>
    <property type="match status" value="1"/>
</dbReference>
<dbReference type="AlphaFoldDB" id="A0A133NYW9"/>
<evidence type="ECO:0000313" key="2">
    <source>
        <dbReference type="EMBL" id="KXA21491.1"/>
    </source>
</evidence>
<proteinExistence type="predicted"/>
<dbReference type="GO" id="GO:0016747">
    <property type="term" value="F:acyltransferase activity, transferring groups other than amino-acyl groups"/>
    <property type="evidence" value="ECO:0007669"/>
    <property type="project" value="InterPro"/>
</dbReference>
<dbReference type="InterPro" id="IPR000182">
    <property type="entry name" value="GNAT_dom"/>
</dbReference>
<dbReference type="InterPro" id="IPR016181">
    <property type="entry name" value="Acyl_CoA_acyltransferase"/>
</dbReference>
<dbReference type="SUPFAM" id="SSF55729">
    <property type="entry name" value="Acyl-CoA N-acyltransferases (Nat)"/>
    <property type="match status" value="1"/>
</dbReference>
<feature type="domain" description="N-acetyltransferase" evidence="1">
    <location>
        <begin position="4"/>
        <end position="174"/>
    </location>
</feature>
<comment type="caution">
    <text evidence="2">The sequence shown here is derived from an EMBL/GenBank/DDBJ whole genome shotgun (WGS) entry which is preliminary data.</text>
</comment>
<gene>
    <name evidence="2" type="ORF">HMPREF3208_00585</name>
</gene>
<keyword evidence="2" id="KW-0808">Transferase</keyword>
<dbReference type="RefSeq" id="WP_064347078.1">
    <property type="nucleotide sequence ID" value="NZ_KQ956850.1"/>
</dbReference>
<evidence type="ECO:0000259" key="1">
    <source>
        <dbReference type="PROSITE" id="PS51186"/>
    </source>
</evidence>
<sequence>MKNIEIKKLDYLEAKDNMNIILDLYLKAFPKELDRIDNVRERILDSLKYNNSALLLVATMNNRIIGVLCGIELLQDNWYAHQIKPFLSENYDWFNQSLELNELFVDTEFQHLGVGSALMKKVENLELYKTIILSTKKDNNAVALDFYNKLGYSLLTDNWKSYYGPIYCVLYKKF</sequence>
<dbReference type="Gene3D" id="3.40.630.30">
    <property type="match status" value="1"/>
</dbReference>